<gene>
    <name evidence="1" type="ORF">ACFQMA_23225</name>
</gene>
<accession>A0ABD5YEG6</accession>
<dbReference type="Proteomes" id="UP001596432">
    <property type="component" value="Unassembled WGS sequence"/>
</dbReference>
<protein>
    <recommendedName>
        <fullName evidence="3">Ribbon-helix-helix protein, copG family</fullName>
    </recommendedName>
</protein>
<evidence type="ECO:0000313" key="1">
    <source>
        <dbReference type="EMBL" id="MFC7142734.1"/>
    </source>
</evidence>
<sequence>MTDEETSISVKKPIRDELRRYKADDGLTYDEAIARLLEHADWVEDENELLEKIKE</sequence>
<keyword evidence="2" id="KW-1185">Reference proteome</keyword>
<organism evidence="1 2">
    <name type="scientific">Halosimplex aquaticum</name>
    <dbReference type="NCBI Taxonomy" id="3026162"/>
    <lineage>
        <taxon>Archaea</taxon>
        <taxon>Methanobacteriati</taxon>
        <taxon>Methanobacteriota</taxon>
        <taxon>Stenosarchaea group</taxon>
        <taxon>Halobacteria</taxon>
        <taxon>Halobacteriales</taxon>
        <taxon>Haloarculaceae</taxon>
        <taxon>Halosimplex</taxon>
    </lineage>
</organism>
<proteinExistence type="predicted"/>
<dbReference type="RefSeq" id="WP_274323787.1">
    <property type="nucleotide sequence ID" value="NZ_CP118158.1"/>
</dbReference>
<dbReference type="AlphaFoldDB" id="A0ABD5YEG6"/>
<dbReference type="EMBL" id="JBHTAS010000001">
    <property type="protein sequence ID" value="MFC7142734.1"/>
    <property type="molecule type" value="Genomic_DNA"/>
</dbReference>
<dbReference type="GeneID" id="78823083"/>
<evidence type="ECO:0000313" key="2">
    <source>
        <dbReference type="Proteomes" id="UP001596432"/>
    </source>
</evidence>
<name>A0ABD5YEG6_9EURY</name>
<reference evidence="1 2" key="1">
    <citation type="journal article" date="2019" name="Int. J. Syst. Evol. Microbiol.">
        <title>The Global Catalogue of Microorganisms (GCM) 10K type strain sequencing project: providing services to taxonomists for standard genome sequencing and annotation.</title>
        <authorList>
            <consortium name="The Broad Institute Genomics Platform"/>
            <consortium name="The Broad Institute Genome Sequencing Center for Infectious Disease"/>
            <person name="Wu L."/>
            <person name="Ma J."/>
        </authorList>
    </citation>
    <scope>NUCLEOTIDE SEQUENCE [LARGE SCALE GENOMIC DNA]</scope>
    <source>
        <strain evidence="1 2">XZYJT29</strain>
    </source>
</reference>
<comment type="caution">
    <text evidence="1">The sequence shown here is derived from an EMBL/GenBank/DDBJ whole genome shotgun (WGS) entry which is preliminary data.</text>
</comment>
<evidence type="ECO:0008006" key="3">
    <source>
        <dbReference type="Google" id="ProtNLM"/>
    </source>
</evidence>